<feature type="domain" description="RRM" evidence="4">
    <location>
        <begin position="336"/>
        <end position="418"/>
    </location>
</feature>
<evidence type="ECO:0000256" key="2">
    <source>
        <dbReference type="PROSITE-ProRule" id="PRU00176"/>
    </source>
</evidence>
<dbReference type="InterPro" id="IPR002075">
    <property type="entry name" value="NTF2_dom"/>
</dbReference>
<dbReference type="InterPro" id="IPR018222">
    <property type="entry name" value="Nuclear_transport_factor_2_euk"/>
</dbReference>
<organism evidence="6 7">
    <name type="scientific">Smittium simulii</name>
    <dbReference type="NCBI Taxonomy" id="133385"/>
    <lineage>
        <taxon>Eukaryota</taxon>
        <taxon>Fungi</taxon>
        <taxon>Fungi incertae sedis</taxon>
        <taxon>Zoopagomycota</taxon>
        <taxon>Kickxellomycotina</taxon>
        <taxon>Harpellomycetes</taxon>
        <taxon>Harpellales</taxon>
        <taxon>Legeriomycetaceae</taxon>
        <taxon>Smittium</taxon>
    </lineage>
</organism>
<feature type="compositionally biased region" description="Low complexity" evidence="3">
    <location>
        <begin position="205"/>
        <end position="216"/>
    </location>
</feature>
<dbReference type="EMBL" id="MBFR01000161">
    <property type="protein sequence ID" value="PVU92452.1"/>
    <property type="molecule type" value="Genomic_DNA"/>
</dbReference>
<evidence type="ECO:0000256" key="3">
    <source>
        <dbReference type="SAM" id="MobiDB-lite"/>
    </source>
</evidence>
<accession>A0A2T9YJC3</accession>
<dbReference type="STRING" id="133385.A0A2T9YJC3"/>
<dbReference type="InterPro" id="IPR012677">
    <property type="entry name" value="Nucleotide-bd_a/b_plait_sf"/>
</dbReference>
<feature type="compositionally biased region" description="Basic and acidic residues" evidence="3">
    <location>
        <begin position="407"/>
        <end position="421"/>
    </location>
</feature>
<dbReference type="PROSITE" id="PS50177">
    <property type="entry name" value="NTF2_DOMAIN"/>
    <property type="match status" value="1"/>
</dbReference>
<evidence type="ECO:0000259" key="5">
    <source>
        <dbReference type="PROSITE" id="PS50177"/>
    </source>
</evidence>
<name>A0A2T9YJC3_9FUNG</name>
<dbReference type="InterPro" id="IPR032710">
    <property type="entry name" value="NTF2-like_dom_sf"/>
</dbReference>
<feature type="compositionally biased region" description="Low complexity" evidence="3">
    <location>
        <begin position="302"/>
        <end position="324"/>
    </location>
</feature>
<evidence type="ECO:0000259" key="4">
    <source>
        <dbReference type="PROSITE" id="PS50102"/>
    </source>
</evidence>
<dbReference type="Gene3D" id="3.10.450.50">
    <property type="match status" value="1"/>
</dbReference>
<feature type="compositionally biased region" description="Basic and acidic residues" evidence="3">
    <location>
        <begin position="325"/>
        <end position="335"/>
    </location>
</feature>
<keyword evidence="7" id="KW-1185">Reference proteome</keyword>
<dbReference type="PROSITE" id="PS50102">
    <property type="entry name" value="RRM"/>
    <property type="match status" value="1"/>
</dbReference>
<feature type="region of interest" description="Disordered" evidence="3">
    <location>
        <begin position="302"/>
        <end position="336"/>
    </location>
</feature>
<dbReference type="Pfam" id="PF02136">
    <property type="entry name" value="NTF2"/>
    <property type="match status" value="1"/>
</dbReference>
<dbReference type="SUPFAM" id="SSF54427">
    <property type="entry name" value="NTF2-like"/>
    <property type="match status" value="1"/>
</dbReference>
<dbReference type="PANTHER" id="PTHR10693">
    <property type="entry name" value="RAS GTPASE-ACTIVATING PROTEIN-BINDING PROTEIN"/>
    <property type="match status" value="1"/>
</dbReference>
<feature type="compositionally biased region" description="Polar residues" evidence="3">
    <location>
        <begin position="253"/>
        <end position="277"/>
    </location>
</feature>
<evidence type="ECO:0008006" key="8">
    <source>
        <dbReference type="Google" id="ProtNLM"/>
    </source>
</evidence>
<protein>
    <recommendedName>
        <fullName evidence="8">NTF2 domain-containing protein</fullName>
    </recommendedName>
</protein>
<dbReference type="GO" id="GO:1990904">
    <property type="term" value="C:ribonucleoprotein complex"/>
    <property type="evidence" value="ECO:0007669"/>
    <property type="project" value="TreeGrafter"/>
</dbReference>
<reference evidence="6 7" key="1">
    <citation type="journal article" date="2018" name="MBio">
        <title>Comparative Genomics Reveals the Core Gene Toolbox for the Fungus-Insect Symbiosis.</title>
        <authorList>
            <person name="Wang Y."/>
            <person name="Stata M."/>
            <person name="Wang W."/>
            <person name="Stajich J.E."/>
            <person name="White M.M."/>
            <person name="Moncalvo J.M."/>
        </authorList>
    </citation>
    <scope>NUCLEOTIDE SEQUENCE [LARGE SCALE GENOMIC DNA]</scope>
    <source>
        <strain evidence="6 7">SWE-8-4</strain>
    </source>
</reference>
<dbReference type="InterPro" id="IPR000504">
    <property type="entry name" value="RRM_dom"/>
</dbReference>
<evidence type="ECO:0000313" key="7">
    <source>
        <dbReference type="Proteomes" id="UP000245383"/>
    </source>
</evidence>
<dbReference type="GO" id="GO:0016579">
    <property type="term" value="P:protein deubiquitination"/>
    <property type="evidence" value="ECO:0007669"/>
    <property type="project" value="TreeGrafter"/>
</dbReference>
<dbReference type="GO" id="GO:0005829">
    <property type="term" value="C:cytosol"/>
    <property type="evidence" value="ECO:0007669"/>
    <property type="project" value="TreeGrafter"/>
</dbReference>
<dbReference type="OrthoDB" id="339151at2759"/>
<feature type="domain" description="NTF2" evidence="5">
    <location>
        <begin position="24"/>
        <end position="140"/>
    </location>
</feature>
<evidence type="ECO:0000313" key="6">
    <source>
        <dbReference type="EMBL" id="PVU92452.1"/>
    </source>
</evidence>
<sequence length="454" mass="49286">MSSDQSTNSKTQDVSLPKSNATSIGWYFVKEFYTTLNKNPASMHNFYSDSSSCIYGNEGESVTPAVGDKEINDFFTSYGFKDCKVRLSNVDSIELDNGAILVQALGELANDGKDIKRFVQTFYLAQSQNVYYCKNDVLRFLREGYDDSSATSVDSWKEAEPATANPSSDDKATKEKTEPHTDKNITPVSEPVQKTAPASIINKDQSTPQTESPSSQNAPSVPQSKPKAPVSKQPTNTASSQQKPAPQAQESSKPQPSEEAQPSAPKNNQPSTPQSWANLAAVNHDKWGSAVSKVEGTVAAAQPAPYSQSANSNQSGGQRNANSSDKGKNSKKKENFPVYVKQVPTKVDVAALRSAFLKFGPIASVDILGMGNAVVDFLSQDTQKKALSERKLVLYPGSANTANVIIEERRNPVHRRDDYKNGRASNSGRNNNDYDRSGSGRGRTSTRPKPNVPK</sequence>
<dbReference type="GO" id="GO:0003729">
    <property type="term" value="F:mRNA binding"/>
    <property type="evidence" value="ECO:0007669"/>
    <property type="project" value="TreeGrafter"/>
</dbReference>
<gene>
    <name evidence="6" type="ORF">BB561_003817</name>
</gene>
<feature type="compositionally biased region" description="Basic and acidic residues" evidence="3">
    <location>
        <begin position="168"/>
        <end position="183"/>
    </location>
</feature>
<feature type="compositionally biased region" description="Low complexity" evidence="3">
    <location>
        <begin position="422"/>
        <end position="431"/>
    </location>
</feature>
<feature type="compositionally biased region" description="Low complexity" evidence="3">
    <location>
        <begin position="238"/>
        <end position="252"/>
    </location>
</feature>
<dbReference type="Proteomes" id="UP000245383">
    <property type="component" value="Unassembled WGS sequence"/>
</dbReference>
<comment type="caution">
    <text evidence="6">The sequence shown here is derived from an EMBL/GenBank/DDBJ whole genome shotgun (WGS) entry which is preliminary data.</text>
</comment>
<dbReference type="Gene3D" id="3.30.70.330">
    <property type="match status" value="1"/>
</dbReference>
<proteinExistence type="predicted"/>
<dbReference type="SUPFAM" id="SSF54928">
    <property type="entry name" value="RNA-binding domain, RBD"/>
    <property type="match status" value="1"/>
</dbReference>
<dbReference type="Pfam" id="PF00076">
    <property type="entry name" value="RRM_1"/>
    <property type="match status" value="1"/>
</dbReference>
<feature type="region of interest" description="Disordered" evidence="3">
    <location>
        <begin position="407"/>
        <end position="454"/>
    </location>
</feature>
<dbReference type="PANTHER" id="PTHR10693:SF20">
    <property type="entry name" value="AT27578P"/>
    <property type="match status" value="1"/>
</dbReference>
<dbReference type="InterPro" id="IPR035979">
    <property type="entry name" value="RBD_domain_sf"/>
</dbReference>
<dbReference type="InterPro" id="IPR039539">
    <property type="entry name" value="Ras_GTPase_bind_prot"/>
</dbReference>
<evidence type="ECO:0000256" key="1">
    <source>
        <dbReference type="ARBA" id="ARBA00022884"/>
    </source>
</evidence>
<feature type="region of interest" description="Disordered" evidence="3">
    <location>
        <begin position="150"/>
        <end position="283"/>
    </location>
</feature>
<dbReference type="GO" id="GO:1990861">
    <property type="term" value="C:Ubp3-Bre5 deubiquitination complex"/>
    <property type="evidence" value="ECO:0007669"/>
    <property type="project" value="TreeGrafter"/>
</dbReference>
<dbReference type="GO" id="GO:0034517">
    <property type="term" value="P:ribophagy"/>
    <property type="evidence" value="ECO:0007669"/>
    <property type="project" value="TreeGrafter"/>
</dbReference>
<dbReference type="CDD" id="cd00590">
    <property type="entry name" value="RRM_SF"/>
    <property type="match status" value="1"/>
</dbReference>
<keyword evidence="1 2" id="KW-0694">RNA-binding</keyword>
<dbReference type="AlphaFoldDB" id="A0A2T9YJC3"/>
<dbReference type="CDD" id="cd00780">
    <property type="entry name" value="NTF2"/>
    <property type="match status" value="1"/>
</dbReference>